<name>A0ABQ8J949_DERPT</name>
<dbReference type="Proteomes" id="UP000887458">
    <property type="component" value="Unassembled WGS sequence"/>
</dbReference>
<accession>A0ABQ8J949</accession>
<keyword evidence="2" id="KW-1185">Reference proteome</keyword>
<dbReference type="EMBL" id="NJHN03000061">
    <property type="protein sequence ID" value="KAH9418965.1"/>
    <property type="molecule type" value="Genomic_DNA"/>
</dbReference>
<organism evidence="1 2">
    <name type="scientific">Dermatophagoides pteronyssinus</name>
    <name type="common">European house dust mite</name>
    <dbReference type="NCBI Taxonomy" id="6956"/>
    <lineage>
        <taxon>Eukaryota</taxon>
        <taxon>Metazoa</taxon>
        <taxon>Ecdysozoa</taxon>
        <taxon>Arthropoda</taxon>
        <taxon>Chelicerata</taxon>
        <taxon>Arachnida</taxon>
        <taxon>Acari</taxon>
        <taxon>Acariformes</taxon>
        <taxon>Sarcoptiformes</taxon>
        <taxon>Astigmata</taxon>
        <taxon>Psoroptidia</taxon>
        <taxon>Analgoidea</taxon>
        <taxon>Pyroglyphidae</taxon>
        <taxon>Dermatophagoidinae</taxon>
        <taxon>Dermatophagoides</taxon>
    </lineage>
</organism>
<reference evidence="1 2" key="1">
    <citation type="journal article" date="2018" name="J. Allergy Clin. Immunol.">
        <title>High-quality assembly of Dermatophagoides pteronyssinus genome and transcriptome reveals a wide range of novel allergens.</title>
        <authorList>
            <person name="Liu X.Y."/>
            <person name="Yang K.Y."/>
            <person name="Wang M.Q."/>
            <person name="Kwok J.S."/>
            <person name="Zeng X."/>
            <person name="Yang Z."/>
            <person name="Xiao X.J."/>
            <person name="Lau C.P."/>
            <person name="Li Y."/>
            <person name="Huang Z.M."/>
            <person name="Ba J.G."/>
            <person name="Yim A.K."/>
            <person name="Ouyang C.Y."/>
            <person name="Ngai S.M."/>
            <person name="Chan T.F."/>
            <person name="Leung E.L."/>
            <person name="Liu L."/>
            <person name="Liu Z.G."/>
            <person name="Tsui S.K."/>
        </authorList>
    </citation>
    <scope>NUCLEOTIDE SEQUENCE [LARGE SCALE GENOMIC DNA]</scope>
    <source>
        <strain evidence="1">Derp</strain>
    </source>
</reference>
<gene>
    <name evidence="1" type="ORF">DERP_011058</name>
</gene>
<comment type="caution">
    <text evidence="1">The sequence shown here is derived from an EMBL/GenBank/DDBJ whole genome shotgun (WGS) entry which is preliminary data.</text>
</comment>
<proteinExistence type="predicted"/>
<evidence type="ECO:0000313" key="2">
    <source>
        <dbReference type="Proteomes" id="UP000887458"/>
    </source>
</evidence>
<reference evidence="1 2" key="2">
    <citation type="journal article" date="2022" name="Mol. Biol. Evol.">
        <title>Comparative Genomics Reveals Insights into the Divergent Evolution of Astigmatic Mites and Household Pest Adaptations.</title>
        <authorList>
            <person name="Xiong Q."/>
            <person name="Wan A.T."/>
            <person name="Liu X."/>
            <person name="Fung C.S."/>
            <person name="Xiao X."/>
            <person name="Malainual N."/>
            <person name="Hou J."/>
            <person name="Wang L."/>
            <person name="Wang M."/>
            <person name="Yang K.Y."/>
            <person name="Cui Y."/>
            <person name="Leung E.L."/>
            <person name="Nong W."/>
            <person name="Shin S.K."/>
            <person name="Au S.W."/>
            <person name="Jeong K.Y."/>
            <person name="Chew F.T."/>
            <person name="Hui J.H."/>
            <person name="Leung T.F."/>
            <person name="Tungtrongchitr A."/>
            <person name="Zhong N."/>
            <person name="Liu Z."/>
            <person name="Tsui S.K."/>
        </authorList>
    </citation>
    <scope>NUCLEOTIDE SEQUENCE [LARGE SCALE GENOMIC DNA]</scope>
    <source>
        <strain evidence="1">Derp</strain>
    </source>
</reference>
<protein>
    <submittedName>
        <fullName evidence="1">Uncharacterized protein</fullName>
    </submittedName>
</protein>
<sequence length="60" mass="6688">MLDNTAQRQSFKNLTVGFFVATTVCSRFCGQYNLLLVISNMKSDHHLIMVLNHGTGAKTN</sequence>
<evidence type="ECO:0000313" key="1">
    <source>
        <dbReference type="EMBL" id="KAH9418965.1"/>
    </source>
</evidence>